<dbReference type="InterPro" id="IPR033855">
    <property type="entry name" value="Protein_C"/>
</dbReference>
<sequence length="369" mass="40713">MKIWNKITNEPWATTSDTLENIINIAQRQNATPAAVAAQLGRKLQNTYSVSIRNNVAIIPIRGPLFRYANIFTAISGATSYELLARDFNFALVDESVKAILFDIDSPGGEVNGCSELADMIYNARGKKPIIAYASGNCCSGAYWIAAACDEIVVTDTAAVGSIGVVAVYEREDDKNKIEIVSSQSPLKRINPDTPEGQSKLQARLDALAEVFINKIATYRDTSTETVIKDFGQGDIFIGRKAIWQGLANRQSSFERILTDLHKEKEDDDMNENDIKQRERQRIKEVLDSEHAQGREKVANKILLSTDLSSSQIIDILQEIPKEQALSSFEKAMAQVPNPQIVVSGEEQSENIDIMAKRIASMAHTSSGE</sequence>
<protein>
    <recommendedName>
        <fullName evidence="2">Peptidase S49 domain-containing protein</fullName>
    </recommendedName>
</protein>
<dbReference type="CDD" id="cd07022">
    <property type="entry name" value="S49_Sppa_36K_type"/>
    <property type="match status" value="1"/>
</dbReference>
<dbReference type="EMBL" id="BK015216">
    <property type="protein sequence ID" value="DAD96366.1"/>
    <property type="molecule type" value="Genomic_DNA"/>
</dbReference>
<name>A0A8S5NNQ7_9CAUD</name>
<evidence type="ECO:0000256" key="1">
    <source>
        <dbReference type="ARBA" id="ARBA00008683"/>
    </source>
</evidence>
<dbReference type="SUPFAM" id="SSF52096">
    <property type="entry name" value="ClpP/crotonase"/>
    <property type="match status" value="1"/>
</dbReference>
<proteinExistence type="inferred from homology"/>
<dbReference type="GO" id="GO:0006508">
    <property type="term" value="P:proteolysis"/>
    <property type="evidence" value="ECO:0007669"/>
    <property type="project" value="InterPro"/>
</dbReference>
<reference evidence="3" key="1">
    <citation type="journal article" date="2021" name="Proc. Natl. Acad. Sci. U.S.A.">
        <title>A Catalog of Tens of Thousands of Viruses from Human Metagenomes Reveals Hidden Associations with Chronic Diseases.</title>
        <authorList>
            <person name="Tisza M.J."/>
            <person name="Buck C.B."/>
        </authorList>
    </citation>
    <scope>NUCLEOTIDE SEQUENCE</scope>
    <source>
        <strain evidence="3">Ctpbe1</strain>
    </source>
</reference>
<dbReference type="Gene3D" id="3.90.226.10">
    <property type="entry name" value="2-enoyl-CoA Hydratase, Chain A, domain 1"/>
    <property type="match status" value="1"/>
</dbReference>
<dbReference type="Pfam" id="PF01343">
    <property type="entry name" value="Peptidase_S49"/>
    <property type="match status" value="1"/>
</dbReference>
<comment type="similarity">
    <text evidence="1">Belongs to the peptidase S49 family.</text>
</comment>
<dbReference type="PANTHER" id="PTHR42987">
    <property type="entry name" value="PEPTIDASE S49"/>
    <property type="match status" value="1"/>
</dbReference>
<dbReference type="GO" id="GO:0008233">
    <property type="term" value="F:peptidase activity"/>
    <property type="evidence" value="ECO:0007669"/>
    <property type="project" value="InterPro"/>
</dbReference>
<accession>A0A8S5NNQ7</accession>
<dbReference type="PANTHER" id="PTHR42987:SF4">
    <property type="entry name" value="PROTEASE SOHB-RELATED"/>
    <property type="match status" value="1"/>
</dbReference>
<dbReference type="InterPro" id="IPR029045">
    <property type="entry name" value="ClpP/crotonase-like_dom_sf"/>
</dbReference>
<organism evidence="3">
    <name type="scientific">Siphoviridae sp. ctpbe1</name>
    <dbReference type="NCBI Taxonomy" id="2826466"/>
    <lineage>
        <taxon>Viruses</taxon>
        <taxon>Duplodnaviria</taxon>
        <taxon>Heunggongvirae</taxon>
        <taxon>Uroviricota</taxon>
        <taxon>Caudoviricetes</taxon>
    </lineage>
</organism>
<evidence type="ECO:0000259" key="2">
    <source>
        <dbReference type="Pfam" id="PF01343"/>
    </source>
</evidence>
<evidence type="ECO:0000313" key="3">
    <source>
        <dbReference type="EMBL" id="DAD96366.1"/>
    </source>
</evidence>
<feature type="domain" description="Peptidase S49" evidence="2">
    <location>
        <begin position="126"/>
        <end position="266"/>
    </location>
</feature>
<dbReference type="InterPro" id="IPR002142">
    <property type="entry name" value="Peptidase_S49"/>
</dbReference>